<dbReference type="InterPro" id="IPR000644">
    <property type="entry name" value="CBS_dom"/>
</dbReference>
<keyword evidence="1 2" id="KW-0129">CBS domain</keyword>
<evidence type="ECO:0000259" key="3">
    <source>
        <dbReference type="PROSITE" id="PS51371"/>
    </source>
</evidence>
<gene>
    <name evidence="4" type="primary">guaB_2</name>
    <name evidence="4" type="ORF">HRbin22_01596</name>
</gene>
<evidence type="ECO:0000256" key="2">
    <source>
        <dbReference type="PROSITE-ProRule" id="PRU00703"/>
    </source>
</evidence>
<dbReference type="GO" id="GO:0003938">
    <property type="term" value="F:IMP dehydrogenase activity"/>
    <property type="evidence" value="ECO:0007669"/>
    <property type="project" value="UniProtKB-EC"/>
</dbReference>
<dbReference type="InterPro" id="IPR046342">
    <property type="entry name" value="CBS_dom_sf"/>
</dbReference>
<dbReference type="CDD" id="cd04584">
    <property type="entry name" value="CBS_pair_AcuB_like"/>
    <property type="match status" value="1"/>
</dbReference>
<dbReference type="Gene3D" id="3.10.580.10">
    <property type="entry name" value="CBS-domain"/>
    <property type="match status" value="1"/>
</dbReference>
<name>A0A2H5Y7D0_9CHLR</name>
<sequence length="145" mass="16246">MASVLKQYKVRDWMTPNPITISPRTTLPEAHQIMKEKRIRRLPVVDENGHLVGIVTLGDVREASPSDATSLSIFELNYLLARLTVDKIMTRKVITVTPDTPIYEAARLMLEHKIGGLPVVENGRVVGIITESDIFKMVVRLAAEE</sequence>
<accession>A0A2H5Y7D0</accession>
<dbReference type="SUPFAM" id="SSF54631">
    <property type="entry name" value="CBS-domain pair"/>
    <property type="match status" value="1"/>
</dbReference>
<dbReference type="EC" id="1.1.1.205" evidence="4"/>
<evidence type="ECO:0000313" key="4">
    <source>
        <dbReference type="EMBL" id="GBD09346.1"/>
    </source>
</evidence>
<dbReference type="Proteomes" id="UP000236642">
    <property type="component" value="Unassembled WGS sequence"/>
</dbReference>
<reference evidence="5" key="1">
    <citation type="submission" date="2017-09" db="EMBL/GenBank/DDBJ databases">
        <title>Metaegenomics of thermophilic ammonia-oxidizing enrichment culture.</title>
        <authorList>
            <person name="Kato S."/>
            <person name="Suzuki K."/>
        </authorList>
    </citation>
    <scope>NUCLEOTIDE SEQUENCE [LARGE SCALE GENOMIC DNA]</scope>
</reference>
<dbReference type="AlphaFoldDB" id="A0A2H5Y7D0"/>
<organism evidence="4 5">
    <name type="scientific">Candidatus Thermoflexus japonica</name>
    <dbReference type="NCBI Taxonomy" id="2035417"/>
    <lineage>
        <taxon>Bacteria</taxon>
        <taxon>Bacillati</taxon>
        <taxon>Chloroflexota</taxon>
        <taxon>Thermoflexia</taxon>
        <taxon>Thermoflexales</taxon>
        <taxon>Thermoflexaceae</taxon>
        <taxon>Thermoflexus</taxon>
    </lineage>
</organism>
<keyword evidence="4" id="KW-0560">Oxidoreductase</keyword>
<dbReference type="PANTHER" id="PTHR43080:SF2">
    <property type="entry name" value="CBS DOMAIN-CONTAINING PROTEIN"/>
    <property type="match status" value="1"/>
</dbReference>
<dbReference type="PANTHER" id="PTHR43080">
    <property type="entry name" value="CBS DOMAIN-CONTAINING PROTEIN CBSX3, MITOCHONDRIAL"/>
    <property type="match status" value="1"/>
</dbReference>
<proteinExistence type="predicted"/>
<protein>
    <submittedName>
        <fullName evidence="4">Inosine-5'-monophosphate dehydrogenase</fullName>
        <ecNumber evidence="4">1.1.1.205</ecNumber>
    </submittedName>
</protein>
<feature type="domain" description="CBS" evidence="3">
    <location>
        <begin position="89"/>
        <end position="144"/>
    </location>
</feature>
<dbReference type="SMART" id="SM00116">
    <property type="entry name" value="CBS"/>
    <property type="match status" value="2"/>
</dbReference>
<comment type="caution">
    <text evidence="4">The sequence shown here is derived from an EMBL/GenBank/DDBJ whole genome shotgun (WGS) entry which is preliminary data.</text>
</comment>
<evidence type="ECO:0000256" key="1">
    <source>
        <dbReference type="ARBA" id="ARBA00023122"/>
    </source>
</evidence>
<dbReference type="EMBL" id="BEHY01000037">
    <property type="protein sequence ID" value="GBD09346.1"/>
    <property type="molecule type" value="Genomic_DNA"/>
</dbReference>
<dbReference type="PROSITE" id="PS51371">
    <property type="entry name" value="CBS"/>
    <property type="match status" value="2"/>
</dbReference>
<dbReference type="Pfam" id="PF00571">
    <property type="entry name" value="CBS"/>
    <property type="match status" value="2"/>
</dbReference>
<feature type="domain" description="CBS" evidence="3">
    <location>
        <begin position="14"/>
        <end position="70"/>
    </location>
</feature>
<dbReference type="InterPro" id="IPR051257">
    <property type="entry name" value="Diverse_CBS-Domain"/>
</dbReference>
<evidence type="ECO:0000313" key="5">
    <source>
        <dbReference type="Proteomes" id="UP000236642"/>
    </source>
</evidence>